<dbReference type="InterPro" id="IPR037682">
    <property type="entry name" value="TonB_C"/>
</dbReference>
<dbReference type="SUPFAM" id="SSF74653">
    <property type="entry name" value="TolA/TonB C-terminal domain"/>
    <property type="match status" value="1"/>
</dbReference>
<dbReference type="GO" id="GO:0098797">
    <property type="term" value="C:plasma membrane protein complex"/>
    <property type="evidence" value="ECO:0007669"/>
    <property type="project" value="TreeGrafter"/>
</dbReference>
<reference evidence="13" key="1">
    <citation type="submission" date="2017-11" db="EMBL/GenBank/DDBJ databases">
        <title>Complete genome sequence of Moraxella osloensis NP7 isolated from human skin.</title>
        <authorList>
            <person name="Lee K."/>
            <person name="Lim J.Y."/>
            <person name="Hwang I."/>
        </authorList>
    </citation>
    <scope>NUCLEOTIDE SEQUENCE [LARGE SCALE GENOMIC DNA]</scope>
    <source>
        <strain evidence="13">NP7</strain>
    </source>
</reference>
<accession>A0A2D2LTK6</accession>
<dbReference type="InterPro" id="IPR051045">
    <property type="entry name" value="TonB-dependent_transducer"/>
</dbReference>
<dbReference type="Pfam" id="PF03544">
    <property type="entry name" value="TonB_C"/>
    <property type="match status" value="1"/>
</dbReference>
<evidence type="ECO:0000259" key="11">
    <source>
        <dbReference type="PROSITE" id="PS52015"/>
    </source>
</evidence>
<dbReference type="GO" id="GO:0015891">
    <property type="term" value="P:siderophore transport"/>
    <property type="evidence" value="ECO:0007669"/>
    <property type="project" value="InterPro"/>
</dbReference>
<protein>
    <recommendedName>
        <fullName evidence="10">Protein TonB</fullName>
    </recommendedName>
</protein>
<organism evidence="12 13">
    <name type="scientific">Faucicola osloensis</name>
    <name type="common">Moraxella osloensis</name>
    <dbReference type="NCBI Taxonomy" id="34062"/>
    <lineage>
        <taxon>Bacteria</taxon>
        <taxon>Pseudomonadati</taxon>
        <taxon>Pseudomonadota</taxon>
        <taxon>Gammaproteobacteria</taxon>
        <taxon>Moraxellales</taxon>
        <taxon>Moraxellaceae</taxon>
        <taxon>Faucicola</taxon>
    </lineage>
</organism>
<dbReference type="PANTHER" id="PTHR33446:SF11">
    <property type="entry name" value="TONB3"/>
    <property type="match status" value="1"/>
</dbReference>
<evidence type="ECO:0000256" key="2">
    <source>
        <dbReference type="ARBA" id="ARBA00006555"/>
    </source>
</evidence>
<dbReference type="GO" id="GO:0015031">
    <property type="term" value="P:protein transport"/>
    <property type="evidence" value="ECO:0007669"/>
    <property type="project" value="UniProtKB-UniRule"/>
</dbReference>
<evidence type="ECO:0000256" key="1">
    <source>
        <dbReference type="ARBA" id="ARBA00004383"/>
    </source>
</evidence>
<dbReference type="GO" id="GO:0031992">
    <property type="term" value="F:energy transducer activity"/>
    <property type="evidence" value="ECO:0007669"/>
    <property type="project" value="InterPro"/>
</dbReference>
<dbReference type="NCBIfam" id="TIGR01352">
    <property type="entry name" value="tonB_Cterm"/>
    <property type="match status" value="1"/>
</dbReference>
<dbReference type="Gene3D" id="3.30.1150.10">
    <property type="match status" value="1"/>
</dbReference>
<keyword evidence="10" id="KW-0735">Signal-anchor</keyword>
<dbReference type="STRING" id="34062.AXE82_10030"/>
<dbReference type="AlphaFoldDB" id="A0A2D2LTK6"/>
<evidence type="ECO:0000313" key="12">
    <source>
        <dbReference type="EMBL" id="ATR78346.1"/>
    </source>
</evidence>
<comment type="subcellular location">
    <subcellularLocation>
        <location evidence="1 10">Cell inner membrane</location>
        <topology evidence="1 10">Single-pass membrane protein</topology>
        <orientation evidence="1 10">Periplasmic side</orientation>
    </subcellularLocation>
</comment>
<evidence type="ECO:0000256" key="7">
    <source>
        <dbReference type="ARBA" id="ARBA00022927"/>
    </source>
</evidence>
<evidence type="ECO:0000256" key="6">
    <source>
        <dbReference type="ARBA" id="ARBA00022692"/>
    </source>
</evidence>
<comment type="similarity">
    <text evidence="2 10">Belongs to the TonB family.</text>
</comment>
<evidence type="ECO:0000256" key="5">
    <source>
        <dbReference type="ARBA" id="ARBA00022519"/>
    </source>
</evidence>
<proteinExistence type="inferred from homology"/>
<dbReference type="InterPro" id="IPR003538">
    <property type="entry name" value="TonB"/>
</dbReference>
<evidence type="ECO:0000256" key="4">
    <source>
        <dbReference type="ARBA" id="ARBA00022475"/>
    </source>
</evidence>
<evidence type="ECO:0000256" key="9">
    <source>
        <dbReference type="ARBA" id="ARBA00023136"/>
    </source>
</evidence>
<keyword evidence="8 10" id="KW-1133">Transmembrane helix</keyword>
<dbReference type="EMBL" id="CP024443">
    <property type="protein sequence ID" value="ATR78346.1"/>
    <property type="molecule type" value="Genomic_DNA"/>
</dbReference>
<dbReference type="GO" id="GO:0030288">
    <property type="term" value="C:outer membrane-bounded periplasmic space"/>
    <property type="evidence" value="ECO:0007669"/>
    <property type="project" value="InterPro"/>
</dbReference>
<name>A0A2D2LTK6_FAUOS</name>
<feature type="domain" description="TonB C-terminal" evidence="11">
    <location>
        <begin position="202"/>
        <end position="298"/>
    </location>
</feature>
<keyword evidence="9 10" id="KW-0472">Membrane</keyword>
<feature type="transmembrane region" description="Helical" evidence="10">
    <location>
        <begin position="26"/>
        <end position="45"/>
    </location>
</feature>
<dbReference type="PRINTS" id="PR01374">
    <property type="entry name" value="TONBPROTEIN"/>
</dbReference>
<dbReference type="InterPro" id="IPR006260">
    <property type="entry name" value="TonB/TolA_C"/>
</dbReference>
<keyword evidence="3 10" id="KW-0813">Transport</keyword>
<gene>
    <name evidence="12" type="ORF">NP7_03165</name>
</gene>
<dbReference type="PROSITE" id="PS52015">
    <property type="entry name" value="TONB_CTD"/>
    <property type="match status" value="1"/>
</dbReference>
<comment type="function">
    <text evidence="10">Interacts with outer membrane receptor proteins that carry out high-affinity binding and energy dependent uptake into the periplasmic space of specific substrates. It could act to transduce energy from the cytoplasmic membrane to specific energy-requiring processes in the outer membrane, resulting in the release into the periplasm of ligands bound by these outer membrane proteins.</text>
</comment>
<keyword evidence="6 10" id="KW-0812">Transmembrane</keyword>
<evidence type="ECO:0000256" key="3">
    <source>
        <dbReference type="ARBA" id="ARBA00022448"/>
    </source>
</evidence>
<keyword evidence="7 10" id="KW-0653">Protein transport</keyword>
<dbReference type="GO" id="GO:0055085">
    <property type="term" value="P:transmembrane transport"/>
    <property type="evidence" value="ECO:0007669"/>
    <property type="project" value="InterPro"/>
</dbReference>
<dbReference type="Proteomes" id="UP000229340">
    <property type="component" value="Chromosome"/>
</dbReference>
<sequence length="304" mass="34064">MVYSKDSHIYHSRKLMPHVTPYKDSVMLLATITAVAIHAAVIFGIQFEDKSSPTAAVQEVTTVLTENLQKNEKADFIANAGQQGGGESNEKLRLENNTISPLEDEAINETDDIVSQERQTRQQAFQESYLRTTLSFEKIRKENNNKKQDDSENLAAQEQRVQAQIATLETKISSNRQLLAKKSAVKTINSNSTTTGEAARYIENFRQQAYHIGNQQYPQEARAKGIKGDVMLMVIIEPNGQVKSIKVLQSSGATILDEAAKNSVRKAAPFGKFSKQMQDYLELRIIRTWRFGDTLTVDDQNPAI</sequence>
<evidence type="ECO:0000313" key="13">
    <source>
        <dbReference type="Proteomes" id="UP000229340"/>
    </source>
</evidence>
<evidence type="ECO:0000256" key="8">
    <source>
        <dbReference type="ARBA" id="ARBA00022989"/>
    </source>
</evidence>
<keyword evidence="4 10" id="KW-1003">Cell membrane</keyword>
<keyword evidence="5 10" id="KW-0997">Cell inner membrane</keyword>
<dbReference type="PANTHER" id="PTHR33446">
    <property type="entry name" value="PROTEIN TONB-RELATED"/>
    <property type="match status" value="1"/>
</dbReference>
<evidence type="ECO:0000256" key="10">
    <source>
        <dbReference type="RuleBase" id="RU362123"/>
    </source>
</evidence>